<dbReference type="Proteomes" id="UP000320772">
    <property type="component" value="Unassembled WGS sequence"/>
</dbReference>
<reference evidence="1 2" key="1">
    <citation type="submission" date="2019-06" db="EMBL/GenBank/DDBJ databases">
        <title>Whole genome shotgun sequence of Gluconobacter roseus NBRC 3990.</title>
        <authorList>
            <person name="Hosoyama A."/>
            <person name="Uohara A."/>
            <person name="Ohji S."/>
            <person name="Ichikawa N."/>
        </authorList>
    </citation>
    <scope>NUCLEOTIDE SEQUENCE [LARGE SCALE GENOMIC DNA]</scope>
    <source>
        <strain evidence="1 2">NBRC 3990</strain>
    </source>
</reference>
<proteinExistence type="predicted"/>
<protein>
    <submittedName>
        <fullName evidence="1">Uncharacterized protein</fullName>
    </submittedName>
</protein>
<name>A0A4Y3M2K5_9PROT</name>
<dbReference type="EMBL" id="BJLY01000002">
    <property type="protein sequence ID" value="GEB03530.1"/>
    <property type="molecule type" value="Genomic_DNA"/>
</dbReference>
<evidence type="ECO:0000313" key="2">
    <source>
        <dbReference type="Proteomes" id="UP000320772"/>
    </source>
</evidence>
<gene>
    <name evidence="1" type="ORF">GRO01_11060</name>
</gene>
<accession>A0A4Y3M2K5</accession>
<organism evidence="1 2">
    <name type="scientific">Gluconobacter roseus NBRC 3990</name>
    <dbReference type="NCBI Taxonomy" id="1307950"/>
    <lineage>
        <taxon>Bacteria</taxon>
        <taxon>Pseudomonadati</taxon>
        <taxon>Pseudomonadota</taxon>
        <taxon>Alphaproteobacteria</taxon>
        <taxon>Acetobacterales</taxon>
        <taxon>Acetobacteraceae</taxon>
        <taxon>Gluconobacter</taxon>
    </lineage>
</organism>
<keyword evidence="2" id="KW-1185">Reference proteome</keyword>
<comment type="caution">
    <text evidence="1">The sequence shown here is derived from an EMBL/GenBank/DDBJ whole genome shotgun (WGS) entry which is preliminary data.</text>
</comment>
<dbReference type="AlphaFoldDB" id="A0A4Y3M2K5"/>
<evidence type="ECO:0000313" key="1">
    <source>
        <dbReference type="EMBL" id="GEB03530.1"/>
    </source>
</evidence>
<sequence>MGNVPDLIRRVCAVVPNKPVIVAGPLDRVERIRSSTSKDALGFTVGTALLDSAFPTSPDLAQQIGYVQTIVR</sequence>